<accession>A0A090FEV5</accession>
<organism evidence="1 2">
    <name type="scientific">Mesorhizobium plurifarium</name>
    <dbReference type="NCBI Taxonomy" id="69974"/>
    <lineage>
        <taxon>Bacteria</taxon>
        <taxon>Pseudomonadati</taxon>
        <taxon>Pseudomonadota</taxon>
        <taxon>Alphaproteobacteria</taxon>
        <taxon>Hyphomicrobiales</taxon>
        <taxon>Phyllobacteriaceae</taxon>
        <taxon>Mesorhizobium</taxon>
    </lineage>
</organism>
<evidence type="ECO:0000313" key="1">
    <source>
        <dbReference type="EMBL" id="CDX42495.1"/>
    </source>
</evidence>
<protein>
    <submittedName>
        <fullName evidence="1">Uncharacterized protein</fullName>
    </submittedName>
</protein>
<proteinExistence type="predicted"/>
<dbReference type="EMBL" id="CCNB01000042">
    <property type="protein sequence ID" value="CDX42495.1"/>
    <property type="molecule type" value="Genomic_DNA"/>
</dbReference>
<sequence length="30" mass="3231">MTFNVHQSHSGGEALTNSVYAKETKIALVP</sequence>
<dbReference type="Proteomes" id="UP000046373">
    <property type="component" value="Unassembled WGS sequence"/>
</dbReference>
<reference evidence="1 2" key="1">
    <citation type="submission" date="2014-08" db="EMBL/GenBank/DDBJ databases">
        <authorList>
            <person name="Moulin Lionel"/>
        </authorList>
    </citation>
    <scope>NUCLEOTIDE SEQUENCE [LARGE SCALE GENOMIC DNA]</scope>
</reference>
<dbReference type="AlphaFoldDB" id="A0A090FEV5"/>
<evidence type="ECO:0000313" key="2">
    <source>
        <dbReference type="Proteomes" id="UP000046373"/>
    </source>
</evidence>
<gene>
    <name evidence="1" type="ORF">MPLDJ20_50084</name>
</gene>
<name>A0A090FEV5_MESPL</name>